<dbReference type="Proteomes" id="UP000197019">
    <property type="component" value="Chromosome"/>
</dbReference>
<dbReference type="KEGG" id="mpsy:CEK71_21010"/>
<organism evidence="1 2">
    <name type="scientific">Methylovulum psychrotolerans</name>
    <dbReference type="NCBI Taxonomy" id="1704499"/>
    <lineage>
        <taxon>Bacteria</taxon>
        <taxon>Pseudomonadati</taxon>
        <taxon>Pseudomonadota</taxon>
        <taxon>Gammaproteobacteria</taxon>
        <taxon>Methylococcales</taxon>
        <taxon>Methylococcaceae</taxon>
        <taxon>Methylovulum</taxon>
    </lineage>
</organism>
<evidence type="ECO:0000313" key="2">
    <source>
        <dbReference type="Proteomes" id="UP000197019"/>
    </source>
</evidence>
<dbReference type="EMBL" id="CP022129">
    <property type="protein sequence ID" value="ASF48343.1"/>
    <property type="molecule type" value="Genomic_DNA"/>
</dbReference>
<sequence>MYRANDPRLTVLLEGMAIQLAMLSQQLDLALAEPFDKVRDSTVLAAAAMRGIVRKATPGRVRSAVQNSNLVPVTLEAGRVVLDSDSNPYIVTVPATLPAATEPGGVLSPGTGFIDADQYYAQNFTHTATATADFYAIALPDPDDGTTLYTLTVTDNDDNPYGYRNNYINALPGDKIYTVEFDDVGVAYIRFGVDGVAGVQVQAGDPFKIYTTRTVGKLDLKANSPFALASLITSEPGVNLALVELSLNQVLYSGDNPASMATLRTLCKYPAIYDDSAVFLGEFEFLVRKKYPDLAFLAVWNEAIEEAARGGSLDNINTLFVACYDTTEELLSQADPASPVQPDEVLSPTARQIAIKELILAADDSYKVKLYTPVTSKIIINVTARVSTAHNTDVVAAKITQAILTAFGQAAGNHAGKPIQRLIYALLKDKAPETNAGNAFLGVEVAELVGAFRPELWRFASPDSVTVTVTQSNVFAGGWGA</sequence>
<gene>
    <name evidence="1" type="ORF">CEK71_21010</name>
</gene>
<dbReference type="OrthoDB" id="6703335at2"/>
<protein>
    <submittedName>
        <fullName evidence="1">Uncharacterized protein</fullName>
    </submittedName>
</protein>
<dbReference type="AlphaFoldDB" id="A0A1Z4C485"/>
<dbReference type="RefSeq" id="WP_088621213.1">
    <property type="nucleotide sequence ID" value="NZ_CP022129.1"/>
</dbReference>
<evidence type="ECO:0000313" key="1">
    <source>
        <dbReference type="EMBL" id="ASF48343.1"/>
    </source>
</evidence>
<accession>A0A1Z4C485</accession>
<name>A0A1Z4C485_9GAMM</name>
<reference evidence="1 2" key="1">
    <citation type="submission" date="2017-06" db="EMBL/GenBank/DDBJ databases">
        <title>Genome Sequencing of the methanotroph Methylovulum psychrotolerants str. HV10-M2 isolated from a high-altitude environment.</title>
        <authorList>
            <person name="Mateos-Rivera A."/>
        </authorList>
    </citation>
    <scope>NUCLEOTIDE SEQUENCE [LARGE SCALE GENOMIC DNA]</scope>
    <source>
        <strain evidence="1 2">HV10_M2</strain>
    </source>
</reference>
<keyword evidence="2" id="KW-1185">Reference proteome</keyword>
<proteinExistence type="predicted"/>